<dbReference type="Gene3D" id="2.30.29.30">
    <property type="entry name" value="Pleckstrin-homology domain (PH domain)/Phosphotyrosine-binding domain (PTB)"/>
    <property type="match status" value="1"/>
</dbReference>
<dbReference type="EMBL" id="JMKJ01000044">
    <property type="protein sequence ID" value="KGG52726.1"/>
    <property type="molecule type" value="Genomic_DNA"/>
</dbReference>
<comment type="caution">
    <text evidence="3">The sequence shown here is derived from an EMBL/GenBank/DDBJ whole genome shotgun (WGS) entry which is preliminary data.</text>
</comment>
<evidence type="ECO:0000313" key="4">
    <source>
        <dbReference type="Proteomes" id="UP000029725"/>
    </source>
</evidence>
<name>A0A098VY73_9MICR</name>
<dbReference type="InterPro" id="IPR011993">
    <property type="entry name" value="PH-like_dom_sf"/>
</dbReference>
<dbReference type="HOGENOM" id="CLU_674523_0_0_1"/>
<dbReference type="InterPro" id="IPR001849">
    <property type="entry name" value="PH_domain"/>
</dbReference>
<organism evidence="3 4">
    <name type="scientific">Mitosporidium daphniae</name>
    <dbReference type="NCBI Taxonomy" id="1485682"/>
    <lineage>
        <taxon>Eukaryota</taxon>
        <taxon>Fungi</taxon>
        <taxon>Fungi incertae sedis</taxon>
        <taxon>Microsporidia</taxon>
        <taxon>Mitosporidium</taxon>
    </lineage>
</organism>
<dbReference type="Proteomes" id="UP000029725">
    <property type="component" value="Unassembled WGS sequence"/>
</dbReference>
<feature type="compositionally biased region" description="Low complexity" evidence="1">
    <location>
        <begin position="193"/>
        <end position="217"/>
    </location>
</feature>
<feature type="compositionally biased region" description="Basic and acidic residues" evidence="1">
    <location>
        <begin position="181"/>
        <end position="192"/>
    </location>
</feature>
<feature type="domain" description="PH" evidence="2">
    <location>
        <begin position="289"/>
        <end position="406"/>
    </location>
</feature>
<dbReference type="GeneID" id="25258371"/>
<proteinExistence type="predicted"/>
<dbReference type="VEuPathDB" id="MicrosporidiaDB:DI09_13p150"/>
<dbReference type="AlphaFoldDB" id="A0A098VY73"/>
<feature type="compositionally biased region" description="Polar residues" evidence="1">
    <location>
        <begin position="218"/>
        <end position="257"/>
    </location>
</feature>
<evidence type="ECO:0000313" key="3">
    <source>
        <dbReference type="EMBL" id="KGG52726.1"/>
    </source>
</evidence>
<keyword evidence="4" id="KW-1185">Reference proteome</keyword>
<gene>
    <name evidence="3" type="ORF">DI09_13p150</name>
</gene>
<feature type="region of interest" description="Disordered" evidence="1">
    <location>
        <begin position="167"/>
        <end position="259"/>
    </location>
</feature>
<dbReference type="RefSeq" id="XP_013239153.1">
    <property type="nucleotide sequence ID" value="XM_013383699.1"/>
</dbReference>
<evidence type="ECO:0000256" key="1">
    <source>
        <dbReference type="SAM" id="MobiDB-lite"/>
    </source>
</evidence>
<accession>A0A098VY73</accession>
<reference evidence="3 4" key="1">
    <citation type="submission" date="2014-04" db="EMBL/GenBank/DDBJ databases">
        <title>A new species of microsporidia sheds light on the evolution of extreme parasitism.</title>
        <authorList>
            <person name="Haag K.L."/>
            <person name="James T.Y."/>
            <person name="Larsson R."/>
            <person name="Schaer T.M."/>
            <person name="Refardt D."/>
            <person name="Pombert J.-F."/>
            <person name="Ebert D."/>
        </authorList>
    </citation>
    <scope>NUCLEOTIDE SEQUENCE [LARGE SCALE GENOMIC DNA]</scope>
    <source>
        <strain evidence="3 4">UGP3</strain>
        <tissue evidence="3">Spores</tissue>
    </source>
</reference>
<sequence>MTAETPRKSIANRVIEMIAGDPEDEGKIAADEESITVSNEKISAEEKKSWISSNGANLEEKEDKDLAMASRKRKPGNLATKTPVDETVGVISEESVSKTDLPMSEAKEKVQAQVNDVLERQMAGETTPLRQKEVENVVEENGTTNLLVANGSRSSIGESPLKNHVIETEEMARATTTPGEKIPEPKSSEEKSSAAFIASASKTSLKSAAETSTKSATNVSTKSATNVSTKSATNVSTKSNLSGGKGSSTSVSNNAANGSKGVVATSGISNSSLRDSSIVSGGISTTPVAIHSGTFWKQGKYLSCSWKERHFQLFSTGELKWYLPGNSATVKGILANVNSSSTVINLPEKKVNVTRADKSKLSLHMLALKTRGAGSQLSPKTMLLGMESEQEMMTFIEKTKQISISASN</sequence>
<feature type="region of interest" description="Disordered" evidence="1">
    <location>
        <begin position="39"/>
        <end position="86"/>
    </location>
</feature>
<evidence type="ECO:0000259" key="2">
    <source>
        <dbReference type="SMART" id="SM00233"/>
    </source>
</evidence>
<dbReference type="SMART" id="SM00233">
    <property type="entry name" value="PH"/>
    <property type="match status" value="1"/>
</dbReference>
<dbReference type="SUPFAM" id="SSF50729">
    <property type="entry name" value="PH domain-like"/>
    <property type="match status" value="1"/>
</dbReference>
<protein>
    <recommendedName>
        <fullName evidence="2">PH domain-containing protein</fullName>
    </recommendedName>
</protein>